<keyword evidence="2" id="KW-0812">Transmembrane</keyword>
<accession>A0A1G6VQI3</accession>
<dbReference type="InterPro" id="IPR003423">
    <property type="entry name" value="OMP_efflux"/>
</dbReference>
<keyword evidence="2" id="KW-1134">Transmembrane beta strand</keyword>
<dbReference type="GO" id="GO:0015562">
    <property type="term" value="F:efflux transmembrane transporter activity"/>
    <property type="evidence" value="ECO:0007669"/>
    <property type="project" value="InterPro"/>
</dbReference>
<feature type="coiled-coil region" evidence="3">
    <location>
        <begin position="431"/>
        <end position="458"/>
    </location>
</feature>
<reference evidence="5" key="1">
    <citation type="submission" date="2016-10" db="EMBL/GenBank/DDBJ databases">
        <authorList>
            <person name="Varghese N."/>
            <person name="Submissions S."/>
        </authorList>
    </citation>
    <scope>NUCLEOTIDE SEQUENCE [LARGE SCALE GENOMIC DNA]</scope>
    <source>
        <strain evidence="5">DSM 25329</strain>
    </source>
</reference>
<comment type="similarity">
    <text evidence="1 2">Belongs to the outer membrane factor (OMF) (TC 1.B.17) family.</text>
</comment>
<keyword evidence="2" id="KW-0472">Membrane</keyword>
<name>A0A1G6VQI3_9BACT</name>
<comment type="subcellular location">
    <subcellularLocation>
        <location evidence="2">Cell membrane</location>
        <topology evidence="2">Lipid-anchor</topology>
    </subcellularLocation>
</comment>
<dbReference type="InterPro" id="IPR010131">
    <property type="entry name" value="MdtP/NodT-like"/>
</dbReference>
<keyword evidence="5" id="KW-1185">Reference proteome</keyword>
<proteinExistence type="inferred from homology"/>
<keyword evidence="2" id="KW-0564">Palmitate</keyword>
<dbReference type="OrthoDB" id="9770517at2"/>
<organism evidence="4 5">
    <name type="scientific">Dyadobacter soli</name>
    <dbReference type="NCBI Taxonomy" id="659014"/>
    <lineage>
        <taxon>Bacteria</taxon>
        <taxon>Pseudomonadati</taxon>
        <taxon>Bacteroidota</taxon>
        <taxon>Cytophagia</taxon>
        <taxon>Cytophagales</taxon>
        <taxon>Spirosomataceae</taxon>
        <taxon>Dyadobacter</taxon>
    </lineage>
</organism>
<dbReference type="NCBIfam" id="TIGR01845">
    <property type="entry name" value="outer_NodT"/>
    <property type="match status" value="1"/>
</dbReference>
<evidence type="ECO:0000256" key="2">
    <source>
        <dbReference type="RuleBase" id="RU362097"/>
    </source>
</evidence>
<dbReference type="STRING" id="659014.SAMN04487996_101297"/>
<evidence type="ECO:0000256" key="3">
    <source>
        <dbReference type="SAM" id="Coils"/>
    </source>
</evidence>
<sequence>MIFINKNIMGSLLLTASLASCVVGKKYARPDLEAPAQFRTPVVVTADTIQLPWRTFFKDPQLVSLIEQALVKNNDIGIAVKNVEQLDLAVKQARLGLLPTVNLSAGANRSWLSKNSLNGSLSEQFLGTSYMDDYSAALQVSWEADIWGKVKMQKEGAIASYFAQKENLTALKTRIISQVAQSYYNLISLDEQLKIAQQNIALSDSTLDMMYLQYKSGQINSLAVDQAEAQKKTAQLIVPLALQNIAVQENALSILCGSYPDSIARQGALANVVPADQFASAVPAQLLSRRPDVKAAEYAVVSANANTGLAKAAMYPALSISPQIAANSFNFRQWFDLPGSLTRTLAINLTQPIFQKRALKTAYETAAIEQEKAVIQYKQMLMNAVGEVSDAMARSAGASERMVLVNEKTALLNKATQDATKLYKSGMATYLEVITAQNSRLQNDLEAITIRLDKLNAVTDLYRALGGGVE</sequence>
<protein>
    <submittedName>
        <fullName evidence="4">Efflux transporter, outer membrane factor (OMF) lipoprotein, NodT family</fullName>
    </submittedName>
</protein>
<gene>
    <name evidence="4" type="ORF">SAMN04487996_101297</name>
</gene>
<dbReference type="PANTHER" id="PTHR30203:SF33">
    <property type="entry name" value="BLR4455 PROTEIN"/>
    <property type="match status" value="1"/>
</dbReference>
<dbReference type="Gene3D" id="1.20.1600.10">
    <property type="entry name" value="Outer membrane efflux proteins (OEP)"/>
    <property type="match status" value="1"/>
</dbReference>
<dbReference type="SUPFAM" id="SSF56954">
    <property type="entry name" value="Outer membrane efflux proteins (OEP)"/>
    <property type="match status" value="1"/>
</dbReference>
<keyword evidence="3" id="KW-0175">Coiled coil</keyword>
<dbReference type="GO" id="GO:0005886">
    <property type="term" value="C:plasma membrane"/>
    <property type="evidence" value="ECO:0007669"/>
    <property type="project" value="UniProtKB-SubCell"/>
</dbReference>
<dbReference type="EMBL" id="FNAN01000001">
    <property type="protein sequence ID" value="SDD55096.1"/>
    <property type="molecule type" value="Genomic_DNA"/>
</dbReference>
<dbReference type="PROSITE" id="PS51257">
    <property type="entry name" value="PROKAR_LIPOPROTEIN"/>
    <property type="match status" value="1"/>
</dbReference>
<dbReference type="Proteomes" id="UP000198748">
    <property type="component" value="Unassembled WGS sequence"/>
</dbReference>
<dbReference type="AlphaFoldDB" id="A0A1G6VQI3"/>
<dbReference type="Gene3D" id="2.20.200.10">
    <property type="entry name" value="Outer membrane efflux proteins (OEP)"/>
    <property type="match status" value="1"/>
</dbReference>
<evidence type="ECO:0000313" key="5">
    <source>
        <dbReference type="Proteomes" id="UP000198748"/>
    </source>
</evidence>
<evidence type="ECO:0000256" key="1">
    <source>
        <dbReference type="ARBA" id="ARBA00007613"/>
    </source>
</evidence>
<dbReference type="Pfam" id="PF02321">
    <property type="entry name" value="OEP"/>
    <property type="match status" value="2"/>
</dbReference>
<dbReference type="RefSeq" id="WP_090145981.1">
    <property type="nucleotide sequence ID" value="NZ_FNAN01000001.1"/>
</dbReference>
<evidence type="ECO:0000313" key="4">
    <source>
        <dbReference type="EMBL" id="SDD55096.1"/>
    </source>
</evidence>
<keyword evidence="2 4" id="KW-0449">Lipoprotein</keyword>
<dbReference type="PANTHER" id="PTHR30203">
    <property type="entry name" value="OUTER MEMBRANE CATION EFFLUX PROTEIN"/>
    <property type="match status" value="1"/>
</dbReference>